<dbReference type="SUPFAM" id="SSF46785">
    <property type="entry name" value="Winged helix' DNA-binding domain"/>
    <property type="match status" value="1"/>
</dbReference>
<dbReference type="InterPro" id="IPR036388">
    <property type="entry name" value="WH-like_DNA-bd_sf"/>
</dbReference>
<dbReference type="FunFam" id="1.10.10.10:FF:000001">
    <property type="entry name" value="LysR family transcriptional regulator"/>
    <property type="match status" value="1"/>
</dbReference>
<evidence type="ECO:0000256" key="1">
    <source>
        <dbReference type="ARBA" id="ARBA00009437"/>
    </source>
</evidence>
<reference evidence="6 7" key="1">
    <citation type="submission" date="2019-03" db="EMBL/GenBank/DDBJ databases">
        <title>Complete Genome Sequence of Paraburkholderia dipogonis ICMP 19430T, a Nitrogen-fixing Symbiont of the South African Invasive Legume Dipogon lignosus in New Zealand.</title>
        <authorList>
            <person name="De Meyer S.E."/>
        </authorList>
    </citation>
    <scope>NUCLEOTIDE SEQUENCE [LARGE SCALE GENOMIC DNA]</scope>
    <source>
        <strain evidence="6 7">ICMP 19430</strain>
    </source>
</reference>
<keyword evidence="2" id="KW-0805">Transcription regulation</keyword>
<dbReference type="PANTHER" id="PTHR30419:SF2">
    <property type="entry name" value="LYSR FAMILY TRANSCRIPTIONAL REGULATOR"/>
    <property type="match status" value="1"/>
</dbReference>
<dbReference type="GO" id="GO:0005829">
    <property type="term" value="C:cytosol"/>
    <property type="evidence" value="ECO:0007669"/>
    <property type="project" value="TreeGrafter"/>
</dbReference>
<gene>
    <name evidence="6" type="ORF">E2553_44105</name>
</gene>
<dbReference type="EMBL" id="SNVI01000008">
    <property type="protein sequence ID" value="TFE36659.1"/>
    <property type="molecule type" value="Genomic_DNA"/>
</dbReference>
<keyword evidence="3" id="KW-0238">DNA-binding</keyword>
<dbReference type="GO" id="GO:0003677">
    <property type="term" value="F:DNA binding"/>
    <property type="evidence" value="ECO:0007669"/>
    <property type="project" value="UniProtKB-KW"/>
</dbReference>
<comment type="caution">
    <text evidence="6">The sequence shown here is derived from an EMBL/GenBank/DDBJ whole genome shotgun (WGS) entry which is preliminary data.</text>
</comment>
<evidence type="ECO:0000256" key="4">
    <source>
        <dbReference type="ARBA" id="ARBA00023163"/>
    </source>
</evidence>
<dbReference type="PANTHER" id="PTHR30419">
    <property type="entry name" value="HTH-TYPE TRANSCRIPTIONAL REGULATOR YBHD"/>
    <property type="match status" value="1"/>
</dbReference>
<proteinExistence type="inferred from homology"/>
<evidence type="ECO:0000313" key="6">
    <source>
        <dbReference type="EMBL" id="TFE36659.1"/>
    </source>
</evidence>
<dbReference type="InterPro" id="IPR036390">
    <property type="entry name" value="WH_DNA-bd_sf"/>
</dbReference>
<dbReference type="GO" id="GO:0003700">
    <property type="term" value="F:DNA-binding transcription factor activity"/>
    <property type="evidence" value="ECO:0007669"/>
    <property type="project" value="InterPro"/>
</dbReference>
<dbReference type="Gene3D" id="1.10.10.10">
    <property type="entry name" value="Winged helix-like DNA-binding domain superfamily/Winged helix DNA-binding domain"/>
    <property type="match status" value="1"/>
</dbReference>
<dbReference type="InterPro" id="IPR005119">
    <property type="entry name" value="LysR_subst-bd"/>
</dbReference>
<protein>
    <submittedName>
        <fullName evidence="6">LysR family transcriptional regulator</fullName>
    </submittedName>
</protein>
<dbReference type="Gene3D" id="3.40.190.290">
    <property type="match status" value="1"/>
</dbReference>
<dbReference type="InterPro" id="IPR000847">
    <property type="entry name" value="LysR_HTH_N"/>
</dbReference>
<evidence type="ECO:0000259" key="5">
    <source>
        <dbReference type="PROSITE" id="PS50931"/>
    </source>
</evidence>
<evidence type="ECO:0000256" key="3">
    <source>
        <dbReference type="ARBA" id="ARBA00023125"/>
    </source>
</evidence>
<dbReference type="RefSeq" id="WP_121311274.1">
    <property type="nucleotide sequence ID" value="NZ_SNVI01000008.1"/>
</dbReference>
<comment type="similarity">
    <text evidence="1">Belongs to the LysR transcriptional regulatory family.</text>
</comment>
<dbReference type="Proteomes" id="UP000297385">
    <property type="component" value="Unassembled WGS sequence"/>
</dbReference>
<dbReference type="PROSITE" id="PS50931">
    <property type="entry name" value="HTH_LYSR"/>
    <property type="match status" value="1"/>
</dbReference>
<accession>A0A4Y8MGV7</accession>
<sequence>MWQIDPTSLRLFVAVCEEGSIGRASEREDITPSAISKRIADIEASIGTPLLLRSPRGVTMTPAGETLLRQGRQLIHNVERLHAELSEFASGVLGHVRVLANVSSIVEFLPEELSSFLKTNSQIRIELEERVSTDIVRGIADGAGDIGICRDFVNTNNLEVFPYRTDHLSVVVNDRHPFATLERLSFADTLDCDYIGLLLNASVDRLINRIAADHGRTVRYRMHVSSFDAAFRLIGEGLAIAVLPHEAVQRYAAMFGLRSIPLDEAWAARNFILCVRSIDDMSPLASRLLNHLLDRSRGSAPPATT</sequence>
<evidence type="ECO:0000256" key="2">
    <source>
        <dbReference type="ARBA" id="ARBA00023015"/>
    </source>
</evidence>
<dbReference type="Pfam" id="PF03466">
    <property type="entry name" value="LysR_substrate"/>
    <property type="match status" value="1"/>
</dbReference>
<evidence type="ECO:0000313" key="7">
    <source>
        <dbReference type="Proteomes" id="UP000297385"/>
    </source>
</evidence>
<dbReference type="Pfam" id="PF00126">
    <property type="entry name" value="HTH_1"/>
    <property type="match status" value="1"/>
</dbReference>
<dbReference type="InterPro" id="IPR050950">
    <property type="entry name" value="HTH-type_LysR_regulators"/>
</dbReference>
<feature type="domain" description="HTH lysR-type" evidence="5">
    <location>
        <begin position="4"/>
        <end position="61"/>
    </location>
</feature>
<keyword evidence="4" id="KW-0804">Transcription</keyword>
<dbReference type="AlphaFoldDB" id="A0A4Y8MGV7"/>
<organism evidence="6 7">
    <name type="scientific">Paraburkholderia dipogonis</name>
    <dbReference type="NCBI Taxonomy" id="1211383"/>
    <lineage>
        <taxon>Bacteria</taxon>
        <taxon>Pseudomonadati</taxon>
        <taxon>Pseudomonadota</taxon>
        <taxon>Betaproteobacteria</taxon>
        <taxon>Burkholderiales</taxon>
        <taxon>Burkholderiaceae</taxon>
        <taxon>Paraburkholderia</taxon>
    </lineage>
</organism>
<name>A0A4Y8MGV7_9BURK</name>
<dbReference type="SUPFAM" id="SSF53850">
    <property type="entry name" value="Periplasmic binding protein-like II"/>
    <property type="match status" value="1"/>
</dbReference>
<dbReference type="CDD" id="cd08421">
    <property type="entry name" value="PBP2_LTTR_like_1"/>
    <property type="match status" value="1"/>
</dbReference>